<protein>
    <recommendedName>
        <fullName evidence="2">GP-PDE domain-containing protein</fullName>
    </recommendedName>
</protein>
<dbReference type="InterPro" id="IPR030395">
    <property type="entry name" value="GP_PDE_dom"/>
</dbReference>
<evidence type="ECO:0000313" key="3">
    <source>
        <dbReference type="EMBL" id="PZE16836.1"/>
    </source>
</evidence>
<dbReference type="AlphaFoldDB" id="A0A2W1NFN8"/>
<dbReference type="GO" id="GO:0006629">
    <property type="term" value="P:lipid metabolic process"/>
    <property type="evidence" value="ECO:0007669"/>
    <property type="project" value="InterPro"/>
</dbReference>
<proteinExistence type="predicted"/>
<name>A0A2W1NFN8_9FLAO</name>
<keyword evidence="1" id="KW-0812">Transmembrane</keyword>
<feature type="transmembrane region" description="Helical" evidence="1">
    <location>
        <begin position="12"/>
        <end position="31"/>
    </location>
</feature>
<dbReference type="SUPFAM" id="SSF51695">
    <property type="entry name" value="PLC-like phosphodiesterases"/>
    <property type="match status" value="1"/>
</dbReference>
<dbReference type="Proteomes" id="UP000249248">
    <property type="component" value="Unassembled WGS sequence"/>
</dbReference>
<dbReference type="Gene3D" id="3.20.20.190">
    <property type="entry name" value="Phosphatidylinositol (PI) phosphodiesterase"/>
    <property type="match status" value="1"/>
</dbReference>
<dbReference type="PANTHER" id="PTHR46211:SF14">
    <property type="entry name" value="GLYCEROPHOSPHODIESTER PHOSPHODIESTERASE"/>
    <property type="match status" value="1"/>
</dbReference>
<dbReference type="GO" id="GO:0008081">
    <property type="term" value="F:phosphoric diester hydrolase activity"/>
    <property type="evidence" value="ECO:0007669"/>
    <property type="project" value="InterPro"/>
</dbReference>
<reference evidence="3 4" key="1">
    <citation type="submission" date="2018-06" db="EMBL/GenBank/DDBJ databases">
        <title>The draft genome sequence of Crocinitomix sp. SM1701.</title>
        <authorList>
            <person name="Zhang X."/>
        </authorList>
    </citation>
    <scope>NUCLEOTIDE SEQUENCE [LARGE SCALE GENOMIC DNA]</scope>
    <source>
        <strain evidence="3 4">SM1701</strain>
    </source>
</reference>
<organism evidence="3 4">
    <name type="scientific">Putridiphycobacter roseus</name>
    <dbReference type="NCBI Taxonomy" id="2219161"/>
    <lineage>
        <taxon>Bacteria</taxon>
        <taxon>Pseudomonadati</taxon>
        <taxon>Bacteroidota</taxon>
        <taxon>Flavobacteriia</taxon>
        <taxon>Flavobacteriales</taxon>
        <taxon>Crocinitomicaceae</taxon>
        <taxon>Putridiphycobacter</taxon>
    </lineage>
</organism>
<keyword evidence="1" id="KW-0472">Membrane</keyword>
<feature type="domain" description="GP-PDE" evidence="2">
    <location>
        <begin position="44"/>
        <end position="284"/>
    </location>
</feature>
<comment type="caution">
    <text evidence="3">The sequence shown here is derived from an EMBL/GenBank/DDBJ whole genome shotgun (WGS) entry which is preliminary data.</text>
</comment>
<gene>
    <name evidence="3" type="ORF">DNU06_11305</name>
</gene>
<keyword evidence="1" id="KW-1133">Transmembrane helix</keyword>
<keyword evidence="4" id="KW-1185">Reference proteome</keyword>
<accession>A0A2W1NFN8</accession>
<sequence length="284" mass="31785">MRTHLTQMKQLIALIQATKFLWVFCIVLVLLNNSCSKNAELPLVTVYAHAGMSLYEERTIYPANSFEGIKHSVEVLNAEGIEIDIQLTKDSILVLFHDPKITNSPGFDGCIGLYDWAVLQDLTLNYSTYKIVPLAEVLDYAVAKEVKVYLDIKTFNYCTGKSFPLEVMAAKLDSLTKDYSIQQKKLIVAGSFNISLLSQIKLPNLCLETVNPDSAVKYAELNGFNYIVFPTNEVDSIQSQSLIDTPLNWGVFGGKSNGEIKNTVGFRPSFIISDNFVFTQKITR</sequence>
<dbReference type="PANTHER" id="PTHR46211">
    <property type="entry name" value="GLYCEROPHOSPHORYL DIESTER PHOSPHODIESTERASE"/>
    <property type="match status" value="1"/>
</dbReference>
<dbReference type="InterPro" id="IPR017946">
    <property type="entry name" value="PLC-like_Pdiesterase_TIM-brl"/>
</dbReference>
<dbReference type="EMBL" id="QKSB01000006">
    <property type="protein sequence ID" value="PZE16836.1"/>
    <property type="molecule type" value="Genomic_DNA"/>
</dbReference>
<evidence type="ECO:0000313" key="4">
    <source>
        <dbReference type="Proteomes" id="UP000249248"/>
    </source>
</evidence>
<evidence type="ECO:0000256" key="1">
    <source>
        <dbReference type="SAM" id="Phobius"/>
    </source>
</evidence>
<dbReference type="PROSITE" id="PS51704">
    <property type="entry name" value="GP_PDE"/>
    <property type="match status" value="1"/>
</dbReference>
<dbReference type="Pfam" id="PF03009">
    <property type="entry name" value="GDPD"/>
    <property type="match status" value="1"/>
</dbReference>
<evidence type="ECO:0000259" key="2">
    <source>
        <dbReference type="PROSITE" id="PS51704"/>
    </source>
</evidence>